<reference evidence="1 2" key="1">
    <citation type="submission" date="2019-08" db="EMBL/GenBank/DDBJ databases">
        <title>The genome of the soybean aphid Biotype 1, its phylome, world population structure and adaptation to the North American continent.</title>
        <authorList>
            <person name="Giordano R."/>
            <person name="Donthu R.K."/>
            <person name="Hernandez A.G."/>
            <person name="Wright C.L."/>
            <person name="Zimin A.V."/>
        </authorList>
    </citation>
    <scope>NUCLEOTIDE SEQUENCE [LARGE SCALE GENOMIC DNA]</scope>
    <source>
        <tissue evidence="1">Whole aphids</tissue>
    </source>
</reference>
<protein>
    <submittedName>
        <fullName evidence="1">Uncharacterized protein</fullName>
    </submittedName>
</protein>
<proteinExistence type="predicted"/>
<name>A0A6G0TJI8_APHGL</name>
<evidence type="ECO:0000313" key="2">
    <source>
        <dbReference type="Proteomes" id="UP000475862"/>
    </source>
</evidence>
<keyword evidence="2" id="KW-1185">Reference proteome</keyword>
<organism evidence="1 2">
    <name type="scientific">Aphis glycines</name>
    <name type="common">Soybean aphid</name>
    <dbReference type="NCBI Taxonomy" id="307491"/>
    <lineage>
        <taxon>Eukaryota</taxon>
        <taxon>Metazoa</taxon>
        <taxon>Ecdysozoa</taxon>
        <taxon>Arthropoda</taxon>
        <taxon>Hexapoda</taxon>
        <taxon>Insecta</taxon>
        <taxon>Pterygota</taxon>
        <taxon>Neoptera</taxon>
        <taxon>Paraneoptera</taxon>
        <taxon>Hemiptera</taxon>
        <taxon>Sternorrhyncha</taxon>
        <taxon>Aphidomorpha</taxon>
        <taxon>Aphidoidea</taxon>
        <taxon>Aphididae</taxon>
        <taxon>Aphidini</taxon>
        <taxon>Aphis</taxon>
        <taxon>Aphis</taxon>
    </lineage>
</organism>
<sequence length="296" mass="34687">MKYRYVPNPKTTPDKQIELNNVISKLELNENEQKININNNLLLCSLISNADYKLCSDLKPHCKVFRYPNRQKVRIHSSNLKISSNHTRTLLEYLLHQKIDKSKHGKKSDINFNSNQLQQPTQHCTMEVYSKLNTQLTHFGGGCLSIVPSVLGQDNEWATRGLRAFFIWPVLHFQIISYNLKKMQILITGEIFKYLRLYRYKYKIFYELPTIKLFANVHDFYILQEFLGTRNFSSTLKIILRIIKNFSLKSIQKNSILSKTEFCVKIPAFPILFFKKTVGKFLLLASIMHQGYSLCH</sequence>
<dbReference type="Proteomes" id="UP000475862">
    <property type="component" value="Unassembled WGS sequence"/>
</dbReference>
<accession>A0A6G0TJI8</accession>
<dbReference type="EMBL" id="VYZN01000037">
    <property type="protein sequence ID" value="KAE9532974.1"/>
    <property type="molecule type" value="Genomic_DNA"/>
</dbReference>
<dbReference type="AlphaFoldDB" id="A0A6G0TJI8"/>
<evidence type="ECO:0000313" key="1">
    <source>
        <dbReference type="EMBL" id="KAE9532974.1"/>
    </source>
</evidence>
<comment type="caution">
    <text evidence="1">The sequence shown here is derived from an EMBL/GenBank/DDBJ whole genome shotgun (WGS) entry which is preliminary data.</text>
</comment>
<gene>
    <name evidence="1" type="ORF">AGLY_009402</name>
</gene>